<keyword evidence="3" id="KW-1185">Reference proteome</keyword>
<reference evidence="2 3" key="1">
    <citation type="journal article" date="2019" name="Int. J. Syst. Evol. Microbiol.">
        <title>The Global Catalogue of Microorganisms (GCM) 10K type strain sequencing project: providing services to taxonomists for standard genome sequencing and annotation.</title>
        <authorList>
            <consortium name="The Broad Institute Genomics Platform"/>
            <consortium name="The Broad Institute Genome Sequencing Center for Infectious Disease"/>
            <person name="Wu L."/>
            <person name="Ma J."/>
        </authorList>
    </citation>
    <scope>NUCLEOTIDE SEQUENCE [LARGE SCALE GENOMIC DNA]</scope>
    <source>
        <strain evidence="2 3">JCM 14969</strain>
    </source>
</reference>
<proteinExistence type="predicted"/>
<dbReference type="RefSeq" id="WP_344218685.1">
    <property type="nucleotide sequence ID" value="NZ_BAAAOS010000038.1"/>
</dbReference>
<dbReference type="EMBL" id="BAAAOS010000038">
    <property type="protein sequence ID" value="GAA1593251.1"/>
    <property type="molecule type" value="Genomic_DNA"/>
</dbReference>
<sequence>MGSEKTRQEWRRAVQQSLLPSGVKLTLTKHSESGHGQYHDDAMNEHAIKRDRLAKLCGVFESTVRRQMRRAENAGWLKLHRYGFNGQQQVYHYVTPSSPSTCTDCRTDPRRKGAGKEA</sequence>
<dbReference type="Proteomes" id="UP001500393">
    <property type="component" value="Unassembled WGS sequence"/>
</dbReference>
<feature type="region of interest" description="Disordered" evidence="1">
    <location>
        <begin position="95"/>
        <end position="118"/>
    </location>
</feature>
<evidence type="ECO:0000313" key="3">
    <source>
        <dbReference type="Proteomes" id="UP001500393"/>
    </source>
</evidence>
<gene>
    <name evidence="2" type="ORF">GCM10009789_54100</name>
</gene>
<evidence type="ECO:0000313" key="2">
    <source>
        <dbReference type="EMBL" id="GAA1593251.1"/>
    </source>
</evidence>
<protein>
    <submittedName>
        <fullName evidence="2">Uncharacterized protein</fullName>
    </submittedName>
</protein>
<comment type="caution">
    <text evidence="2">The sequence shown here is derived from an EMBL/GenBank/DDBJ whole genome shotgun (WGS) entry which is preliminary data.</text>
</comment>
<evidence type="ECO:0000256" key="1">
    <source>
        <dbReference type="SAM" id="MobiDB-lite"/>
    </source>
</evidence>
<feature type="compositionally biased region" description="Basic and acidic residues" evidence="1">
    <location>
        <begin position="105"/>
        <end position="118"/>
    </location>
</feature>
<feature type="compositionally biased region" description="Polar residues" evidence="1">
    <location>
        <begin position="95"/>
        <end position="104"/>
    </location>
</feature>
<name>A0ABN2E1A6_9ACTN</name>
<organism evidence="2 3">
    <name type="scientific">Kribbella sancticallisti</name>
    <dbReference type="NCBI Taxonomy" id="460087"/>
    <lineage>
        <taxon>Bacteria</taxon>
        <taxon>Bacillati</taxon>
        <taxon>Actinomycetota</taxon>
        <taxon>Actinomycetes</taxon>
        <taxon>Propionibacteriales</taxon>
        <taxon>Kribbellaceae</taxon>
        <taxon>Kribbella</taxon>
    </lineage>
</organism>
<accession>A0ABN2E1A6</accession>